<proteinExistence type="inferred from homology"/>
<evidence type="ECO:0000256" key="7">
    <source>
        <dbReference type="ARBA" id="ARBA00023326"/>
    </source>
</evidence>
<dbReference type="EMBL" id="KF122354">
    <property type="protein sequence ID" value="AIA89650.1"/>
    <property type="molecule type" value="Genomic_DNA"/>
</dbReference>
<evidence type="ECO:0000313" key="8">
    <source>
        <dbReference type="EMBL" id="AIA89650.1"/>
    </source>
</evidence>
<keyword evidence="6" id="KW-0326">Glycosidase</keyword>
<feature type="non-terminal residue" evidence="8">
    <location>
        <position position="1"/>
    </location>
</feature>
<name>A0A060C9E5_9HYPH</name>
<dbReference type="InterPro" id="IPR012341">
    <property type="entry name" value="6hp_glycosidase-like_sf"/>
</dbReference>
<keyword evidence="7" id="KW-0119">Carbohydrate metabolism</keyword>
<reference evidence="8" key="1">
    <citation type="journal article" date="2013" name="Environ. Microbiol.">
        <title>Seasonally variable intestinal metagenomes of the red palm weevil (Rhynchophorus ferrugineus).</title>
        <authorList>
            <person name="Jia S."/>
            <person name="Zhang X."/>
            <person name="Zhang G."/>
            <person name="Yin A."/>
            <person name="Zhang S."/>
            <person name="Li F."/>
            <person name="Wang L."/>
            <person name="Zhao D."/>
            <person name="Yun Q."/>
            <person name="Tala"/>
            <person name="Wang J."/>
            <person name="Sun G."/>
            <person name="Baabdullah M."/>
            <person name="Yu X."/>
            <person name="Hu S."/>
            <person name="Al-Mssallem I.S."/>
            <person name="Yu J."/>
        </authorList>
    </citation>
    <scope>NUCLEOTIDE SEQUENCE</scope>
</reference>
<dbReference type="PRINTS" id="PR00735">
    <property type="entry name" value="GLHYDRLASE8"/>
</dbReference>
<dbReference type="InterPro" id="IPR008928">
    <property type="entry name" value="6-hairpin_glycosidase_sf"/>
</dbReference>
<evidence type="ECO:0000256" key="1">
    <source>
        <dbReference type="ARBA" id="ARBA00000966"/>
    </source>
</evidence>
<evidence type="ECO:0000256" key="2">
    <source>
        <dbReference type="ARBA" id="ARBA00009209"/>
    </source>
</evidence>
<evidence type="ECO:0000256" key="5">
    <source>
        <dbReference type="ARBA" id="ARBA00023001"/>
    </source>
</evidence>
<dbReference type="AlphaFoldDB" id="A0A060C9E5"/>
<keyword evidence="7" id="KW-0624">Polysaccharide degradation</keyword>
<dbReference type="Pfam" id="PF01270">
    <property type="entry name" value="Glyco_hydro_8"/>
    <property type="match status" value="1"/>
</dbReference>
<evidence type="ECO:0000256" key="6">
    <source>
        <dbReference type="ARBA" id="ARBA00023295"/>
    </source>
</evidence>
<comment type="catalytic activity">
    <reaction evidence="1">
        <text>Endohydrolysis of (1-&gt;4)-beta-D-glucosidic linkages in cellulose, lichenin and cereal beta-D-glucans.</text>
        <dbReference type="EC" id="3.2.1.4"/>
    </reaction>
</comment>
<dbReference type="SUPFAM" id="SSF48208">
    <property type="entry name" value="Six-hairpin glycosidases"/>
    <property type="match status" value="1"/>
</dbReference>
<accession>A0A060C9E5</accession>
<dbReference type="GO" id="GO:0030245">
    <property type="term" value="P:cellulose catabolic process"/>
    <property type="evidence" value="ECO:0007669"/>
    <property type="project" value="UniProtKB-KW"/>
</dbReference>
<dbReference type="EC" id="3.2.1.4" evidence="3"/>
<organism evidence="8">
    <name type="scientific">uncultured Methylobacterium sp</name>
    <dbReference type="NCBI Taxonomy" id="157278"/>
    <lineage>
        <taxon>Bacteria</taxon>
        <taxon>Pseudomonadati</taxon>
        <taxon>Pseudomonadota</taxon>
        <taxon>Alphaproteobacteria</taxon>
        <taxon>Hyphomicrobiales</taxon>
        <taxon>Methylobacteriaceae</taxon>
        <taxon>Methylobacterium</taxon>
        <taxon>environmental samples</taxon>
    </lineage>
</organism>
<keyword evidence="4" id="KW-0378">Hydrolase</keyword>
<dbReference type="Gene3D" id="1.50.10.10">
    <property type="match status" value="1"/>
</dbReference>
<protein>
    <recommendedName>
        <fullName evidence="3">cellulase</fullName>
        <ecNumber evidence="3">3.2.1.4</ecNumber>
    </recommendedName>
</protein>
<sequence length="157" mass="16983">FVTAEGRVVDDANGGISHTEGQGYAMLLAVAFGDRATFDRIWTWTRENLKRKDDSLFSWKWEPGKGGKPGAVADPNNATDGDLLLAWALLRAHGAWDDYKYQQASGQIVSAILSKAAVETWLGLQLLPGLGGVSEGGRRHRGESLYCVLPALAELAK</sequence>
<evidence type="ECO:0000256" key="4">
    <source>
        <dbReference type="ARBA" id="ARBA00022801"/>
    </source>
</evidence>
<evidence type="ECO:0000256" key="3">
    <source>
        <dbReference type="ARBA" id="ARBA00012601"/>
    </source>
</evidence>
<feature type="non-terminal residue" evidence="8">
    <location>
        <position position="157"/>
    </location>
</feature>
<dbReference type="GO" id="GO:0008810">
    <property type="term" value="F:cellulase activity"/>
    <property type="evidence" value="ECO:0007669"/>
    <property type="project" value="UniProtKB-EC"/>
</dbReference>
<keyword evidence="5" id="KW-0136">Cellulose degradation</keyword>
<comment type="similarity">
    <text evidence="2">Belongs to the glycosyl hydrolase 8 (cellulase D) family.</text>
</comment>
<dbReference type="InterPro" id="IPR002037">
    <property type="entry name" value="Glyco_hydro_8"/>
</dbReference>